<dbReference type="Proteomes" id="UP000070427">
    <property type="component" value="Unassembled WGS sequence"/>
</dbReference>
<feature type="coiled-coil region" evidence="1">
    <location>
        <begin position="676"/>
        <end position="767"/>
    </location>
</feature>
<keyword evidence="1" id="KW-0175">Coiled coil</keyword>
<dbReference type="AlphaFoldDB" id="A0A140L5L8"/>
<reference evidence="2 3" key="1">
    <citation type="submission" date="2015-12" db="EMBL/GenBank/DDBJ databases">
        <title>Draft genome sequnece of Fervidicola ferrireducens strain Y170.</title>
        <authorList>
            <person name="Patel B.K."/>
        </authorList>
    </citation>
    <scope>NUCLEOTIDE SEQUENCE [LARGE SCALE GENOMIC DNA]</scope>
    <source>
        <strain evidence="2 3">Y170</strain>
    </source>
</reference>
<dbReference type="PANTHER" id="PTHR32182:SF0">
    <property type="entry name" value="DNA REPLICATION AND REPAIR PROTEIN RECF"/>
    <property type="match status" value="1"/>
</dbReference>
<dbReference type="InParanoid" id="A0A140L5L8"/>
<name>A0A140L5L8_9FIRM</name>
<feature type="coiled-coil region" evidence="1">
    <location>
        <begin position="432"/>
        <end position="459"/>
    </location>
</feature>
<organism evidence="2 3">
    <name type="scientific">Fervidicola ferrireducens</name>
    <dbReference type="NCBI Taxonomy" id="520764"/>
    <lineage>
        <taxon>Bacteria</taxon>
        <taxon>Bacillati</taxon>
        <taxon>Bacillota</taxon>
        <taxon>Clostridia</taxon>
        <taxon>Thermosediminibacterales</taxon>
        <taxon>Thermosediminibacteraceae</taxon>
        <taxon>Fervidicola</taxon>
    </lineage>
</organism>
<dbReference type="PANTHER" id="PTHR32182">
    <property type="entry name" value="DNA REPLICATION AND REPAIR PROTEIN RECF"/>
    <property type="match status" value="1"/>
</dbReference>
<dbReference type="Gene3D" id="3.40.50.300">
    <property type="entry name" value="P-loop containing nucleotide triphosphate hydrolases"/>
    <property type="match status" value="2"/>
</dbReference>
<dbReference type="SUPFAM" id="SSF52540">
    <property type="entry name" value="P-loop containing nucleoside triphosphate hydrolases"/>
    <property type="match status" value="1"/>
</dbReference>
<dbReference type="Pfam" id="PF13555">
    <property type="entry name" value="AAA_29"/>
    <property type="match status" value="1"/>
</dbReference>
<feature type="coiled-coil region" evidence="1">
    <location>
        <begin position="230"/>
        <end position="357"/>
    </location>
</feature>
<comment type="caution">
    <text evidence="2">The sequence shown here is derived from an EMBL/GenBank/DDBJ whole genome shotgun (WGS) entry which is preliminary data.</text>
</comment>
<dbReference type="PATRIC" id="fig|520764.3.peg.1887"/>
<protein>
    <submittedName>
        <fullName evidence="2">Chromosome partition protein Smc</fullName>
    </submittedName>
</protein>
<dbReference type="EMBL" id="LOED01000023">
    <property type="protein sequence ID" value="KXG75843.1"/>
    <property type="molecule type" value="Genomic_DNA"/>
</dbReference>
<sequence>MKLLKKLLLINWHYILHELIEFDMVNFLTGKNGAGKSTIVDALQLLILGDTKGDYFNKAANERSKRNLKGYLRGEIADDTEGGILVLREGNFSSYIVGEFCDTAKKSTFCYGVAFDVYENGEVDHRFFYLESPLPENHFIVDGIPLNTKDLRTFLNAKYREKFKIFSSNREYQNHFLAKMGSLNEKFYSVFKKSVSFSPIVEIEKFITEYVCDAPPKIDISDMQENLRYYKELEYQAEQVKKMVRDLEDIEALYNEYLTEEKKLKEQEYLINRAQVESTINQRRALIEEAQIKRALLEEKEGQKDEFERKVRELERRKDDLIREKYSMEDYKKSEYLKAQEENIREQIKEKEAAIHQVQKYFGKVLKDWEMVLDEISSFAGKFDEEFLKTAKEKIKKLGRVTAENITYIEEGEVVSLKNDIALCKDFLEKLFYSVEQEKTKLEEDIRKIESEIENLKKGIKPYDRKLLELKSEIEKALKSKYKKEIKVEILADLLEVRNKKWQNAIEAYLHTQKFYLVPEPECFVDALKIYDRLKFEKGFYDIGLVDTGKLERQNIKVWENSLASEVMTENKYARLFVDFLLGRVVKCEKIEELRNYPTAITPDCMLYQNFVARQLNPERWRFPYIGKKSLEDMLRAKTAEVKEKRILVDELMDGYKRLVRVKNVEPITESFMENLKNAKKEREKLDILFEKLEEIEKQKSLLDLTKLMEIDERIEKAEKELEGAKNEIKRLQEVISEITSEIRLLEHQKEEKEKELKSQLQALEERFDLDFIKDTGEPRFLRELQARKDPENIIRAFQSQVARTQSQKEKKWNLLLNKRSDYNREYKMPFNVSSQDNAEYRKELERLLRTELPAYEEKIRDAKEKARIQFQEDFISKIKENIDKVKEQIDELNSALKQFSFGKDRYRFEVRPNPAYRKFYDMIMDSLLLEGYSIFSIEFQKRHGEALEELFNQIVYVGESTLSADEREKLEKNIETYTDYRTYLTFDLIVTDDQGRESRLSRTLLKKSGGETQTPFYISILASFGRIYRLGNMYRENNTLRLIIFDEAFSKMDHQRVQESIKLLRSFGFQAIISAPTEKIQDIATLVDRNLCVIKAKDSTIVRAFDPREVMEEGE</sequence>
<keyword evidence="3" id="KW-1185">Reference proteome</keyword>
<proteinExistence type="predicted"/>
<evidence type="ECO:0000256" key="1">
    <source>
        <dbReference type="SAM" id="Coils"/>
    </source>
</evidence>
<dbReference type="STRING" id="520764.AN618_17530"/>
<dbReference type="Pfam" id="PF13558">
    <property type="entry name" value="SbcC_Walker_B"/>
    <property type="match status" value="1"/>
</dbReference>
<dbReference type="GO" id="GO:0006302">
    <property type="term" value="P:double-strand break repair"/>
    <property type="evidence" value="ECO:0007669"/>
    <property type="project" value="TreeGrafter"/>
</dbReference>
<accession>A0A140L5L8</accession>
<dbReference type="InterPro" id="IPR027417">
    <property type="entry name" value="P-loop_NTPase"/>
</dbReference>
<dbReference type="GO" id="GO:0000731">
    <property type="term" value="P:DNA synthesis involved in DNA repair"/>
    <property type="evidence" value="ECO:0007669"/>
    <property type="project" value="TreeGrafter"/>
</dbReference>
<gene>
    <name evidence="2" type="primary">smc_2</name>
    <name evidence="2" type="ORF">AN618_17530</name>
</gene>
<evidence type="ECO:0000313" key="2">
    <source>
        <dbReference type="EMBL" id="KXG75843.1"/>
    </source>
</evidence>
<dbReference type="RefSeq" id="WP_187694912.1">
    <property type="nucleotide sequence ID" value="NZ_LOED01000023.1"/>
</dbReference>
<feature type="coiled-coil region" evidence="1">
    <location>
        <begin position="846"/>
        <end position="896"/>
    </location>
</feature>
<evidence type="ECO:0000313" key="3">
    <source>
        <dbReference type="Proteomes" id="UP000070427"/>
    </source>
</evidence>